<dbReference type="GO" id="GO:0005737">
    <property type="term" value="C:cytoplasm"/>
    <property type="evidence" value="ECO:0007669"/>
    <property type="project" value="TreeGrafter"/>
</dbReference>
<dbReference type="STRING" id="67801.A0A1B0B5E5"/>
<organism evidence="5 6">
    <name type="scientific">Glossina palpalis gambiensis</name>
    <dbReference type="NCBI Taxonomy" id="67801"/>
    <lineage>
        <taxon>Eukaryota</taxon>
        <taxon>Metazoa</taxon>
        <taxon>Ecdysozoa</taxon>
        <taxon>Arthropoda</taxon>
        <taxon>Hexapoda</taxon>
        <taxon>Insecta</taxon>
        <taxon>Pterygota</taxon>
        <taxon>Neoptera</taxon>
        <taxon>Endopterygota</taxon>
        <taxon>Diptera</taxon>
        <taxon>Brachycera</taxon>
        <taxon>Muscomorpha</taxon>
        <taxon>Hippoboscoidea</taxon>
        <taxon>Glossinidae</taxon>
        <taxon>Glossina</taxon>
    </lineage>
</organism>
<evidence type="ECO:0000256" key="3">
    <source>
        <dbReference type="SAM" id="MobiDB-lite"/>
    </source>
</evidence>
<dbReference type="EnsemblMetazoa" id="GPPI019465-RA">
    <property type="protein sequence ID" value="GPPI019465-PA"/>
    <property type="gene ID" value="GPPI019465"/>
</dbReference>
<evidence type="ECO:0000313" key="6">
    <source>
        <dbReference type="Proteomes" id="UP000092460"/>
    </source>
</evidence>
<evidence type="ECO:0000256" key="1">
    <source>
        <dbReference type="ARBA" id="ARBA00023054"/>
    </source>
</evidence>
<protein>
    <recommendedName>
        <fullName evidence="4">NF-kappa-B essential modulator NEMO CC2-LZ domain-containing protein</fullName>
    </recommendedName>
</protein>
<keyword evidence="1 2" id="KW-0175">Coiled coil</keyword>
<dbReference type="GO" id="GO:0070530">
    <property type="term" value="F:K63-linked polyubiquitin modification-dependent protein binding"/>
    <property type="evidence" value="ECO:0007669"/>
    <property type="project" value="TreeGrafter"/>
</dbReference>
<dbReference type="EMBL" id="JXJN01008689">
    <property type="status" value="NOT_ANNOTATED_CDS"/>
    <property type="molecule type" value="Genomic_DNA"/>
</dbReference>
<feature type="region of interest" description="Disordered" evidence="3">
    <location>
        <begin position="348"/>
        <end position="378"/>
    </location>
</feature>
<dbReference type="Proteomes" id="UP000092460">
    <property type="component" value="Unassembled WGS sequence"/>
</dbReference>
<dbReference type="GO" id="GO:0043122">
    <property type="term" value="P:regulation of canonical NF-kappaB signal transduction"/>
    <property type="evidence" value="ECO:0007669"/>
    <property type="project" value="TreeGrafter"/>
</dbReference>
<dbReference type="AlphaFoldDB" id="A0A1B0B5E5"/>
<dbReference type="Pfam" id="PF16516">
    <property type="entry name" value="CC2-LZ"/>
    <property type="match status" value="1"/>
</dbReference>
<name>A0A1B0B5E5_9MUSC</name>
<reference evidence="6" key="1">
    <citation type="submission" date="2015-01" db="EMBL/GenBank/DDBJ databases">
        <authorList>
            <person name="Aksoy S."/>
            <person name="Warren W."/>
            <person name="Wilson R.K."/>
        </authorList>
    </citation>
    <scope>NUCLEOTIDE SEQUENCE [LARGE SCALE GENOMIC DNA]</scope>
    <source>
        <strain evidence="6">IAEA</strain>
    </source>
</reference>
<dbReference type="GO" id="GO:0005634">
    <property type="term" value="C:nucleus"/>
    <property type="evidence" value="ECO:0007669"/>
    <property type="project" value="TreeGrafter"/>
</dbReference>
<dbReference type="PANTHER" id="PTHR31553">
    <property type="entry name" value="NF-KAPPA-B ESSENTIAL MODULATOR"/>
    <property type="match status" value="1"/>
</dbReference>
<dbReference type="InterPro" id="IPR051301">
    <property type="entry name" value="Optineurin/NFkB_EssMod"/>
</dbReference>
<feature type="coiled-coil region" evidence="2">
    <location>
        <begin position="560"/>
        <end position="692"/>
    </location>
</feature>
<feature type="compositionally biased region" description="Basic and acidic residues" evidence="3">
    <location>
        <begin position="64"/>
        <end position="74"/>
    </location>
</feature>
<dbReference type="InterPro" id="IPR032419">
    <property type="entry name" value="CC2-LZ_dom"/>
</dbReference>
<keyword evidence="6" id="KW-1185">Reference proteome</keyword>
<feature type="compositionally biased region" description="Low complexity" evidence="3">
    <location>
        <begin position="359"/>
        <end position="373"/>
    </location>
</feature>
<sequence length="759" mass="85633">MSDEDSFVILDTLSLDSKGDDNSSIDNLQQSLTTADGVGASSIKPKKNSKSCLSGEFKNVSETQQRKNAERGDVEPQMAEARLVKDSKLWQRFRTSTESEIDSENSIKKGITSFAQHIPFMLTPDVSEESLLKTSKLSKQLGKENNKQETSTSCKITTDNESPLQSWLTVSHPNVDIGNSSIARNKIPKDLEQRSIAEGIANESDSQQRNTAQKICTQSSIQPEVAEVISLRDSKLWQRATISTTSEKDFDSSIKANKNSCAQNNSRILTPHSVQESLSNKSKMSNELEKQDIYEETSTSKNATSCVIESKQSNESSLQNWLTVDHSTTGKIIKESILISASAVNTAENVRKEKSLETSPSNSGSSGNSGPSSAVTDRSSSRNLTASFILGEINVDVLKTSVYSQFPSISMQASAEDIVKLQNLLTEHTQLQTTLTKFTNTLQQYHRSTLQFKEERQKNEKRYSEQLQECQKQIQQLQDENTRLNKDIGTQLDQIKALDIVRQKDREEMIQSISEKSALIENMRAQIEKLEQSQLASFDVLPASLLKTGKSSSDEIYIRREEHQKVVKNLETQLSELLAKNLDFKDMEKQYIDELNCLKVNLAAAEELIRQSRAEIHELKTSNLDKQHRIEDLNQRITLLEQSNQVHRHDFEIERQSREKAVGEKQQMLKDLRILQKRNQKLIEERQNQIDNYEKFLGNSMSSSSYNNPIQCLVPSPTDQAVALPIEKAPQSYRCPVCDKAFKTLMILHSHVNDCIDKN</sequence>
<feature type="region of interest" description="Disordered" evidence="3">
    <location>
        <begin position="36"/>
        <end position="75"/>
    </location>
</feature>
<feature type="coiled-coil region" evidence="2">
    <location>
        <begin position="453"/>
        <end position="533"/>
    </location>
</feature>
<dbReference type="PANTHER" id="PTHR31553:SF1">
    <property type="entry name" value="NF-KAPPA-B ESSENTIAL MODULATOR"/>
    <property type="match status" value="1"/>
</dbReference>
<evidence type="ECO:0000256" key="2">
    <source>
        <dbReference type="SAM" id="Coils"/>
    </source>
</evidence>
<proteinExistence type="predicted"/>
<feature type="domain" description="NF-kappa-B essential modulator NEMO CC2-LZ" evidence="4">
    <location>
        <begin position="581"/>
        <end position="682"/>
    </location>
</feature>
<accession>A0A1B0B5E5</accession>
<dbReference type="Gene3D" id="1.20.5.990">
    <property type="entry name" value="Nemo cc2-lz domain - 1d5 darpin complex"/>
    <property type="match status" value="1"/>
</dbReference>
<dbReference type="VEuPathDB" id="VectorBase:GPPI019465"/>
<evidence type="ECO:0000313" key="5">
    <source>
        <dbReference type="EnsemblMetazoa" id="GPPI019465-PA"/>
    </source>
</evidence>
<reference evidence="5" key="2">
    <citation type="submission" date="2020-05" db="UniProtKB">
        <authorList>
            <consortium name="EnsemblMetazoa"/>
        </authorList>
    </citation>
    <scope>IDENTIFICATION</scope>
    <source>
        <strain evidence="5">IAEA</strain>
    </source>
</reference>
<evidence type="ECO:0000259" key="4">
    <source>
        <dbReference type="Pfam" id="PF16516"/>
    </source>
</evidence>